<evidence type="ECO:0000313" key="2">
    <source>
        <dbReference type="Proteomes" id="UP000092575"/>
    </source>
</evidence>
<accession>A0A1B8QKJ2</accession>
<dbReference type="Proteomes" id="UP000092575">
    <property type="component" value="Unassembled WGS sequence"/>
</dbReference>
<reference evidence="1 2" key="1">
    <citation type="submission" date="2016-05" db="EMBL/GenBank/DDBJ databases">
        <title>Draft genome sequence of Moraxella nonliquefaciens CCUG 348T.</title>
        <authorList>
            <person name="Salva-Serra F."/>
            <person name="Engstrom-Jakobsson H."/>
            <person name="Thorell K."/>
            <person name="Gonzales-Siles L."/>
            <person name="Karlsson R."/>
            <person name="Boulund F."/>
            <person name="Engstrand L."/>
            <person name="Kristiansson E."/>
            <person name="Moore E."/>
        </authorList>
    </citation>
    <scope>NUCLEOTIDE SEQUENCE [LARGE SCALE GENOMIC DNA]</scope>
    <source>
        <strain evidence="1 2">CCUG 348</strain>
    </source>
</reference>
<name>A0A1B8QKJ2_MORNO</name>
<gene>
    <name evidence="1" type="ORF">A7456_03030</name>
</gene>
<evidence type="ECO:0000313" key="1">
    <source>
        <dbReference type="EMBL" id="OBX84055.1"/>
    </source>
</evidence>
<sequence>MWISMWISMWITTIKKFIHILYTGYPQAYQQCKYLIIIKKHYLSTEICNPYYYYTYININNKGVKNLWITSLKPDNNLLLAKNTRAYNNRMA</sequence>
<organism evidence="1 2">
    <name type="scientific">Moraxella nonliquefaciens</name>
    <dbReference type="NCBI Taxonomy" id="478"/>
    <lineage>
        <taxon>Bacteria</taxon>
        <taxon>Pseudomonadati</taxon>
        <taxon>Pseudomonadota</taxon>
        <taxon>Gammaproteobacteria</taxon>
        <taxon>Moraxellales</taxon>
        <taxon>Moraxellaceae</taxon>
        <taxon>Moraxella</taxon>
    </lineage>
</organism>
<proteinExistence type="predicted"/>
<protein>
    <submittedName>
        <fullName evidence="1">Uncharacterized protein</fullName>
    </submittedName>
</protein>
<dbReference type="EMBL" id="LXTW01000023">
    <property type="protein sequence ID" value="OBX84055.1"/>
    <property type="molecule type" value="Genomic_DNA"/>
</dbReference>
<dbReference type="AlphaFoldDB" id="A0A1B8QKJ2"/>
<dbReference type="STRING" id="478.A7456_03030"/>
<comment type="caution">
    <text evidence="1">The sequence shown here is derived from an EMBL/GenBank/DDBJ whole genome shotgun (WGS) entry which is preliminary data.</text>
</comment>